<dbReference type="EMBL" id="CP026994">
    <property type="protein sequence ID" value="QLH04088.1"/>
    <property type="molecule type" value="Genomic_DNA"/>
</dbReference>
<reference evidence="2 3" key="1">
    <citation type="submission" date="2018-02" db="EMBL/GenBank/DDBJ databases">
        <title>Complete genome of Nitrosopumilus oxyclinae HCE1.</title>
        <authorList>
            <person name="Qin W."/>
            <person name="Zheng Y."/>
            <person name="Stahl D.A."/>
        </authorList>
    </citation>
    <scope>NUCLEOTIDE SEQUENCE [LARGE SCALE GENOMIC DNA]</scope>
    <source>
        <strain evidence="2 3">HCE1</strain>
    </source>
</reference>
<evidence type="ECO:0000256" key="1">
    <source>
        <dbReference type="SAM" id="Phobius"/>
    </source>
</evidence>
<protein>
    <recommendedName>
        <fullName evidence="4">Protein-disulfide isomerase</fullName>
    </recommendedName>
</protein>
<dbReference type="GeneID" id="56060526"/>
<evidence type="ECO:0008006" key="4">
    <source>
        <dbReference type="Google" id="ProtNLM"/>
    </source>
</evidence>
<dbReference type="RefSeq" id="WP_179362964.1">
    <property type="nucleotide sequence ID" value="NZ_CP026994.1"/>
</dbReference>
<name>A0A7D5M4G1_9ARCH</name>
<proteinExistence type="predicted"/>
<feature type="transmembrane region" description="Helical" evidence="1">
    <location>
        <begin position="40"/>
        <end position="60"/>
    </location>
</feature>
<dbReference type="AlphaFoldDB" id="A0A7D5M4G1"/>
<dbReference type="Proteomes" id="UP000509441">
    <property type="component" value="Chromosome"/>
</dbReference>
<evidence type="ECO:0000313" key="2">
    <source>
        <dbReference type="EMBL" id="QLH04088.1"/>
    </source>
</evidence>
<keyword evidence="3" id="KW-1185">Reference proteome</keyword>
<sequence length="239" mass="26780">MNEGALPKEDSDFSLPGRIDESDAAYFGVEIESKSKGKSLAIFGIAFVLISAGVFAYYFLNQSEIDSQILDNTTFKTLEEKMAKHYGVGQFGSEHAHAALAVFVNGDQVDFSHPQFQIQSKYIHFENNNPYLIHKHATNVPLDMLFASFGLKITENCIESNYQSGTNQHCVDKNNSMIFLVNGKSIPNINIYEIRHNDRILISFGDSELISEQIEYLEGLEIHDIPKINKLVPGNNISI</sequence>
<accession>A0A7D5M4G1</accession>
<keyword evidence="1" id="KW-0812">Transmembrane</keyword>
<keyword evidence="1" id="KW-0472">Membrane</keyword>
<keyword evidence="1" id="KW-1133">Transmembrane helix</keyword>
<dbReference type="OrthoDB" id="2572at2157"/>
<organism evidence="2 3">
    <name type="scientific">Nitrosopumilus oxyclinae</name>
    <dbReference type="NCBI Taxonomy" id="1959104"/>
    <lineage>
        <taxon>Archaea</taxon>
        <taxon>Nitrososphaerota</taxon>
        <taxon>Nitrososphaeria</taxon>
        <taxon>Nitrosopumilales</taxon>
        <taxon>Nitrosopumilaceae</taxon>
        <taxon>Nitrosopumilus</taxon>
    </lineage>
</organism>
<dbReference type="KEGG" id="nox:C5F49_01220"/>
<gene>
    <name evidence="2" type="ORF">C5F49_01220</name>
</gene>
<evidence type="ECO:0000313" key="3">
    <source>
        <dbReference type="Proteomes" id="UP000509441"/>
    </source>
</evidence>